<sequence length="140" mass="13649">MLLPAGIALLAAVAATIAALAEVLAASRARRPLRGPHLAAAATVAVFALATTALLGVSATASPGRPARYTTAPQPALQPEALLVVAGAVALVGGLIRADRTARTAERAGGEVAQAVRATNVVLVLAGVGLVVLGVVALAV</sequence>
<comment type="caution">
    <text evidence="2">The sequence shown here is derived from an EMBL/GenBank/DDBJ whole genome shotgun (WGS) entry which is preliminary data.</text>
</comment>
<dbReference type="Proteomes" id="UP001500121">
    <property type="component" value="Unassembled WGS sequence"/>
</dbReference>
<keyword evidence="1" id="KW-0812">Transmembrane</keyword>
<dbReference type="EMBL" id="BAABLP010000001">
    <property type="protein sequence ID" value="GAA4736169.1"/>
    <property type="molecule type" value="Genomic_DNA"/>
</dbReference>
<proteinExistence type="predicted"/>
<gene>
    <name evidence="2" type="ORF">GCM10025783_02820</name>
</gene>
<keyword evidence="1" id="KW-0472">Membrane</keyword>
<feature type="transmembrane region" description="Helical" evidence="1">
    <location>
        <begin position="118"/>
        <end position="139"/>
    </location>
</feature>
<name>A0ABP8YPJ3_9MICO</name>
<keyword evidence="1" id="KW-1133">Transmembrane helix</keyword>
<evidence type="ECO:0000313" key="2">
    <source>
        <dbReference type="EMBL" id="GAA4736169.1"/>
    </source>
</evidence>
<dbReference type="RefSeq" id="WP_345479125.1">
    <property type="nucleotide sequence ID" value="NZ_BAABLP010000001.1"/>
</dbReference>
<keyword evidence="3" id="KW-1185">Reference proteome</keyword>
<protein>
    <submittedName>
        <fullName evidence="2">Uncharacterized protein</fullName>
    </submittedName>
</protein>
<feature type="transmembrane region" description="Helical" evidence="1">
    <location>
        <begin position="6"/>
        <end position="26"/>
    </location>
</feature>
<accession>A0ABP8YPJ3</accession>
<feature type="transmembrane region" description="Helical" evidence="1">
    <location>
        <begin position="81"/>
        <end position="98"/>
    </location>
</feature>
<reference evidence="3" key="1">
    <citation type="journal article" date="2019" name="Int. J. Syst. Evol. Microbiol.">
        <title>The Global Catalogue of Microorganisms (GCM) 10K type strain sequencing project: providing services to taxonomists for standard genome sequencing and annotation.</title>
        <authorList>
            <consortium name="The Broad Institute Genomics Platform"/>
            <consortium name="The Broad Institute Genome Sequencing Center for Infectious Disease"/>
            <person name="Wu L."/>
            <person name="Ma J."/>
        </authorList>
    </citation>
    <scope>NUCLEOTIDE SEQUENCE [LARGE SCALE GENOMIC DNA]</scope>
    <source>
        <strain evidence="3">JCM 19015</strain>
    </source>
</reference>
<organism evidence="2 3">
    <name type="scientific">Amnibacterium soli</name>
    <dbReference type="NCBI Taxonomy" id="1282736"/>
    <lineage>
        <taxon>Bacteria</taxon>
        <taxon>Bacillati</taxon>
        <taxon>Actinomycetota</taxon>
        <taxon>Actinomycetes</taxon>
        <taxon>Micrococcales</taxon>
        <taxon>Microbacteriaceae</taxon>
        <taxon>Amnibacterium</taxon>
    </lineage>
</organism>
<evidence type="ECO:0000313" key="3">
    <source>
        <dbReference type="Proteomes" id="UP001500121"/>
    </source>
</evidence>
<evidence type="ECO:0000256" key="1">
    <source>
        <dbReference type="SAM" id="Phobius"/>
    </source>
</evidence>
<feature type="transmembrane region" description="Helical" evidence="1">
    <location>
        <begin position="38"/>
        <end position="61"/>
    </location>
</feature>